<gene>
    <name evidence="1" type="ORF">C8F04DRAFT_1185151</name>
</gene>
<sequence length="436" mass="49076">MHEEAVDAVVPWGALFSVHMYLLLMARWPRAKIPRPGCLPTEIWIEIFECFCSDDTTEFTGYNAARDYLCSCCPQWNLLIEATGIFWKRLSITCVTSVSEIERHVRCATIHEDISMDVVIALDINDVWGPDFEGEPSGFLHESDIVYRLSVAAECLIVAAPTVVHWRRVCLSAATEDFMAIIITTFLHLPAPELTSLLLACPTYVFGLHRNCDRLFIQPPALFNRAVPKLDYLRIINAVLPWGDPAFFANLDTLDFGSIPVIAWPAPSQLISSLIIASNLTFLEFGGGGVIKSKTEVITAFTLPSLRSLSIDHWTDCDLILDVLAQGVFPSLYRLFLADFEESSWIRLLAMDLFSRIHTLVLRGWVVYPDHILAMFSQLKVLRASNDSTRLARLDVYHELKDPQIPAFFHTLGVISSCVSEFYMLPRLVNCCAQTV</sequence>
<dbReference type="EMBL" id="JARJCM010000074">
    <property type="protein sequence ID" value="KAJ7032303.1"/>
    <property type="molecule type" value="Genomic_DNA"/>
</dbReference>
<proteinExistence type="predicted"/>
<dbReference type="AlphaFoldDB" id="A0AAD6WYN3"/>
<protein>
    <submittedName>
        <fullName evidence="1">Uncharacterized protein</fullName>
    </submittedName>
</protein>
<evidence type="ECO:0000313" key="1">
    <source>
        <dbReference type="EMBL" id="KAJ7032303.1"/>
    </source>
</evidence>
<evidence type="ECO:0000313" key="2">
    <source>
        <dbReference type="Proteomes" id="UP001218188"/>
    </source>
</evidence>
<dbReference type="Proteomes" id="UP001218188">
    <property type="component" value="Unassembled WGS sequence"/>
</dbReference>
<dbReference type="SUPFAM" id="SSF52047">
    <property type="entry name" value="RNI-like"/>
    <property type="match status" value="1"/>
</dbReference>
<comment type="caution">
    <text evidence="1">The sequence shown here is derived from an EMBL/GenBank/DDBJ whole genome shotgun (WGS) entry which is preliminary data.</text>
</comment>
<reference evidence="1" key="1">
    <citation type="submission" date="2023-03" db="EMBL/GenBank/DDBJ databases">
        <title>Massive genome expansion in bonnet fungi (Mycena s.s.) driven by repeated elements and novel gene families across ecological guilds.</title>
        <authorList>
            <consortium name="Lawrence Berkeley National Laboratory"/>
            <person name="Harder C.B."/>
            <person name="Miyauchi S."/>
            <person name="Viragh M."/>
            <person name="Kuo A."/>
            <person name="Thoen E."/>
            <person name="Andreopoulos B."/>
            <person name="Lu D."/>
            <person name="Skrede I."/>
            <person name="Drula E."/>
            <person name="Henrissat B."/>
            <person name="Morin E."/>
            <person name="Kohler A."/>
            <person name="Barry K."/>
            <person name="LaButti K."/>
            <person name="Morin E."/>
            <person name="Salamov A."/>
            <person name="Lipzen A."/>
            <person name="Mereny Z."/>
            <person name="Hegedus B."/>
            <person name="Baldrian P."/>
            <person name="Stursova M."/>
            <person name="Weitz H."/>
            <person name="Taylor A."/>
            <person name="Grigoriev I.V."/>
            <person name="Nagy L.G."/>
            <person name="Martin F."/>
            <person name="Kauserud H."/>
        </authorList>
    </citation>
    <scope>NUCLEOTIDE SEQUENCE</scope>
    <source>
        <strain evidence="1">CBHHK200</strain>
    </source>
</reference>
<keyword evidence="2" id="KW-1185">Reference proteome</keyword>
<accession>A0AAD6WYN3</accession>
<organism evidence="1 2">
    <name type="scientific">Mycena alexandri</name>
    <dbReference type="NCBI Taxonomy" id="1745969"/>
    <lineage>
        <taxon>Eukaryota</taxon>
        <taxon>Fungi</taxon>
        <taxon>Dikarya</taxon>
        <taxon>Basidiomycota</taxon>
        <taxon>Agaricomycotina</taxon>
        <taxon>Agaricomycetes</taxon>
        <taxon>Agaricomycetidae</taxon>
        <taxon>Agaricales</taxon>
        <taxon>Marasmiineae</taxon>
        <taxon>Mycenaceae</taxon>
        <taxon>Mycena</taxon>
    </lineage>
</organism>
<name>A0AAD6WYN3_9AGAR</name>